<dbReference type="AlphaFoldDB" id="A0A225VWE4"/>
<feature type="non-terminal residue" evidence="9">
    <location>
        <position position="115"/>
    </location>
</feature>
<comment type="subcellular location">
    <subcellularLocation>
        <location evidence="1">Host cell</location>
    </subcellularLocation>
    <subcellularLocation>
        <location evidence="2">Secreted</location>
    </subcellularLocation>
</comment>
<comment type="caution">
    <text evidence="9">The sequence shown here is derived from an EMBL/GenBank/DDBJ whole genome shotgun (WGS) entry which is preliminary data.</text>
</comment>
<dbReference type="GO" id="GO:0005576">
    <property type="term" value="C:extracellular region"/>
    <property type="evidence" value="ECO:0007669"/>
    <property type="project" value="UniProtKB-SubCell"/>
</dbReference>
<evidence type="ECO:0000256" key="2">
    <source>
        <dbReference type="ARBA" id="ARBA00004613"/>
    </source>
</evidence>
<keyword evidence="5 7" id="KW-0732">Signal</keyword>
<evidence type="ECO:0000313" key="9">
    <source>
        <dbReference type="EMBL" id="OWZ09228.1"/>
    </source>
</evidence>
<dbReference type="OrthoDB" id="129035at2759"/>
<evidence type="ECO:0000256" key="4">
    <source>
        <dbReference type="ARBA" id="ARBA00022525"/>
    </source>
</evidence>
<evidence type="ECO:0000259" key="8">
    <source>
        <dbReference type="Pfam" id="PF22748"/>
    </source>
</evidence>
<evidence type="ECO:0000256" key="7">
    <source>
        <dbReference type="SAM" id="SignalP"/>
    </source>
</evidence>
<keyword evidence="4" id="KW-0964">Secreted</keyword>
<dbReference type="Pfam" id="PF22748">
    <property type="entry name" value="PexRD54_WY"/>
    <property type="match status" value="1"/>
</dbReference>
<comment type="similarity">
    <text evidence="3">Belongs to the RxLR effector family.</text>
</comment>
<organism evidence="9 10">
    <name type="scientific">Phytophthora megakarya</name>
    <dbReference type="NCBI Taxonomy" id="4795"/>
    <lineage>
        <taxon>Eukaryota</taxon>
        <taxon>Sar</taxon>
        <taxon>Stramenopiles</taxon>
        <taxon>Oomycota</taxon>
        <taxon>Peronosporomycetes</taxon>
        <taxon>Peronosporales</taxon>
        <taxon>Peronosporaceae</taxon>
        <taxon>Phytophthora</taxon>
    </lineage>
</organism>
<sequence length="115" mass="12997">MGYSKIALLNIIILLAVGTISSATNANKNIHAEQPVARLLRSEKLDSYEERISGLTNLKSIVDQTQLAYWLAIRKPASTVFETMKLHKGDNLFTNPKFLLWLTYVDDFNDMNPRG</sequence>
<gene>
    <name evidence="9" type="ORF">PHMEG_00018098</name>
</gene>
<proteinExistence type="inferred from homology"/>
<feature type="chain" id="PRO_5012623881" evidence="7">
    <location>
        <begin position="23"/>
        <end position="115"/>
    </location>
</feature>
<feature type="domain" description="RxLR effector PexRD54 WY" evidence="8">
    <location>
        <begin position="68"/>
        <end position="105"/>
    </location>
</feature>
<name>A0A225VWE4_9STRA</name>
<feature type="signal peptide" evidence="7">
    <location>
        <begin position="1"/>
        <end position="22"/>
    </location>
</feature>
<keyword evidence="6" id="KW-0843">Virulence</keyword>
<accession>A0A225VWE4</accession>
<evidence type="ECO:0000256" key="1">
    <source>
        <dbReference type="ARBA" id="ARBA00004340"/>
    </source>
</evidence>
<reference evidence="10" key="1">
    <citation type="submission" date="2017-03" db="EMBL/GenBank/DDBJ databases">
        <title>Phytopthora megakarya and P. palmivora, two closely related causual agents of cacao black pod achieved similar genome size and gene model numbers by different mechanisms.</title>
        <authorList>
            <person name="Ali S."/>
            <person name="Shao J."/>
            <person name="Larry D.J."/>
            <person name="Kronmiller B."/>
            <person name="Shen D."/>
            <person name="Strem M.D."/>
            <person name="Melnick R.L."/>
            <person name="Guiltinan M.J."/>
            <person name="Tyler B.M."/>
            <person name="Meinhardt L.W."/>
            <person name="Bailey B.A."/>
        </authorList>
    </citation>
    <scope>NUCLEOTIDE SEQUENCE [LARGE SCALE GENOMIC DNA]</scope>
    <source>
        <strain evidence="10">zdho120</strain>
    </source>
</reference>
<dbReference type="EMBL" id="NBNE01002865">
    <property type="protein sequence ID" value="OWZ09228.1"/>
    <property type="molecule type" value="Genomic_DNA"/>
</dbReference>
<dbReference type="Proteomes" id="UP000198211">
    <property type="component" value="Unassembled WGS sequence"/>
</dbReference>
<evidence type="ECO:0000256" key="3">
    <source>
        <dbReference type="ARBA" id="ARBA00010400"/>
    </source>
</evidence>
<evidence type="ECO:0000313" key="10">
    <source>
        <dbReference type="Proteomes" id="UP000198211"/>
    </source>
</evidence>
<protein>
    <submittedName>
        <fullName evidence="9">RxLR effector protein</fullName>
    </submittedName>
</protein>
<keyword evidence="10" id="KW-1185">Reference proteome</keyword>
<evidence type="ECO:0000256" key="5">
    <source>
        <dbReference type="ARBA" id="ARBA00022729"/>
    </source>
</evidence>
<dbReference type="InterPro" id="IPR054463">
    <property type="entry name" value="PexRD54_WY"/>
</dbReference>
<dbReference type="GO" id="GO:0043657">
    <property type="term" value="C:host cell"/>
    <property type="evidence" value="ECO:0007669"/>
    <property type="project" value="UniProtKB-SubCell"/>
</dbReference>
<evidence type="ECO:0000256" key="6">
    <source>
        <dbReference type="ARBA" id="ARBA00023026"/>
    </source>
</evidence>